<dbReference type="EMBL" id="JASCZI010272255">
    <property type="protein sequence ID" value="MED6221323.1"/>
    <property type="molecule type" value="Genomic_DNA"/>
</dbReference>
<protein>
    <submittedName>
        <fullName evidence="1">Uncharacterized protein</fullName>
    </submittedName>
</protein>
<evidence type="ECO:0000313" key="2">
    <source>
        <dbReference type="Proteomes" id="UP001341840"/>
    </source>
</evidence>
<comment type="caution">
    <text evidence="1">The sequence shown here is derived from an EMBL/GenBank/DDBJ whole genome shotgun (WGS) entry which is preliminary data.</text>
</comment>
<reference evidence="1 2" key="1">
    <citation type="journal article" date="2023" name="Plants (Basel)">
        <title>Bridging the Gap: Combining Genomics and Transcriptomics Approaches to Understand Stylosanthes scabra, an Orphan Legume from the Brazilian Caatinga.</title>
        <authorList>
            <person name="Ferreira-Neto J.R.C."/>
            <person name="da Silva M.D."/>
            <person name="Binneck E."/>
            <person name="de Melo N.F."/>
            <person name="da Silva R.H."/>
            <person name="de Melo A.L.T.M."/>
            <person name="Pandolfi V."/>
            <person name="Bustamante F.O."/>
            <person name="Brasileiro-Vidal A.C."/>
            <person name="Benko-Iseppon A.M."/>
        </authorList>
    </citation>
    <scope>NUCLEOTIDE SEQUENCE [LARGE SCALE GENOMIC DNA]</scope>
    <source>
        <tissue evidence="1">Leaves</tissue>
    </source>
</reference>
<evidence type="ECO:0000313" key="1">
    <source>
        <dbReference type="EMBL" id="MED6221323.1"/>
    </source>
</evidence>
<proteinExistence type="predicted"/>
<gene>
    <name evidence="1" type="ORF">PIB30_053318</name>
</gene>
<organism evidence="1 2">
    <name type="scientific">Stylosanthes scabra</name>
    <dbReference type="NCBI Taxonomy" id="79078"/>
    <lineage>
        <taxon>Eukaryota</taxon>
        <taxon>Viridiplantae</taxon>
        <taxon>Streptophyta</taxon>
        <taxon>Embryophyta</taxon>
        <taxon>Tracheophyta</taxon>
        <taxon>Spermatophyta</taxon>
        <taxon>Magnoliopsida</taxon>
        <taxon>eudicotyledons</taxon>
        <taxon>Gunneridae</taxon>
        <taxon>Pentapetalae</taxon>
        <taxon>rosids</taxon>
        <taxon>fabids</taxon>
        <taxon>Fabales</taxon>
        <taxon>Fabaceae</taxon>
        <taxon>Papilionoideae</taxon>
        <taxon>50 kb inversion clade</taxon>
        <taxon>dalbergioids sensu lato</taxon>
        <taxon>Dalbergieae</taxon>
        <taxon>Pterocarpus clade</taxon>
        <taxon>Stylosanthes</taxon>
    </lineage>
</organism>
<name>A0ABU6ZH79_9FABA</name>
<accession>A0ABU6ZH79</accession>
<sequence>MKGKTSRRQPLLPFSPLSPPFSNHSCHAAAVDRSPCLRLMPPLKPLSPTSVVAVSASTAPSTSPAAHHQQVLPLYLRCTALSTAGAQLSLPSTSAAEPLSLPSTAAAHHVFFRATGSTPEVGDQNVESIVHSSTKGQDDGT</sequence>
<dbReference type="Proteomes" id="UP001341840">
    <property type="component" value="Unassembled WGS sequence"/>
</dbReference>
<keyword evidence="2" id="KW-1185">Reference proteome</keyword>